<evidence type="ECO:0000313" key="2">
    <source>
        <dbReference type="Proteomes" id="UP000800092"/>
    </source>
</evidence>
<dbReference type="Proteomes" id="UP000800092">
    <property type="component" value="Unassembled WGS sequence"/>
</dbReference>
<evidence type="ECO:0000313" key="1">
    <source>
        <dbReference type="EMBL" id="KAF2233013.1"/>
    </source>
</evidence>
<proteinExistence type="predicted"/>
<sequence length="265" mass="30111">MAGPSKLLELPPEPRLMIYRQVLLVPNGVRLFPVNEISEVLLPLLLACKRIYEEAIVIIHNETEFKIFDQDEYFHTYNLDNDPWAPKTPQIPAQKSEISPSPHLFSNIRNLTFAVNERTFFAGKSRHWEIELATRMVSLKRLTVSFYRVEIDGSARDFTSSEFGCSLPYCLEGLYEAGMENILNNVPKTCSVVRGPSKETFPRLSTENGTLIEEAAAVTVLPSSLNSQGGWRCCQNCLGCAGPRQSDSQIEHIQRWWRPGRHNPF</sequence>
<keyword evidence="2" id="KW-1185">Reference proteome</keyword>
<organism evidence="1 2">
    <name type="scientific">Viridothelium virens</name>
    <name type="common">Speckled blister lichen</name>
    <name type="synonym">Trypethelium virens</name>
    <dbReference type="NCBI Taxonomy" id="1048519"/>
    <lineage>
        <taxon>Eukaryota</taxon>
        <taxon>Fungi</taxon>
        <taxon>Dikarya</taxon>
        <taxon>Ascomycota</taxon>
        <taxon>Pezizomycotina</taxon>
        <taxon>Dothideomycetes</taxon>
        <taxon>Dothideomycetes incertae sedis</taxon>
        <taxon>Trypetheliales</taxon>
        <taxon>Trypetheliaceae</taxon>
        <taxon>Viridothelium</taxon>
    </lineage>
</organism>
<gene>
    <name evidence="1" type="ORF">EV356DRAFT_516945</name>
</gene>
<dbReference type="AlphaFoldDB" id="A0A6A6H647"/>
<dbReference type="EMBL" id="ML991810">
    <property type="protein sequence ID" value="KAF2233013.1"/>
    <property type="molecule type" value="Genomic_DNA"/>
</dbReference>
<accession>A0A6A6H647</accession>
<name>A0A6A6H647_VIRVR</name>
<protein>
    <submittedName>
        <fullName evidence="1">Uncharacterized protein</fullName>
    </submittedName>
</protein>
<reference evidence="1" key="1">
    <citation type="journal article" date="2020" name="Stud. Mycol.">
        <title>101 Dothideomycetes genomes: a test case for predicting lifestyles and emergence of pathogens.</title>
        <authorList>
            <person name="Haridas S."/>
            <person name="Albert R."/>
            <person name="Binder M."/>
            <person name="Bloem J."/>
            <person name="Labutti K."/>
            <person name="Salamov A."/>
            <person name="Andreopoulos B."/>
            <person name="Baker S."/>
            <person name="Barry K."/>
            <person name="Bills G."/>
            <person name="Bluhm B."/>
            <person name="Cannon C."/>
            <person name="Castanera R."/>
            <person name="Culley D."/>
            <person name="Daum C."/>
            <person name="Ezra D."/>
            <person name="Gonzalez J."/>
            <person name="Henrissat B."/>
            <person name="Kuo A."/>
            <person name="Liang C."/>
            <person name="Lipzen A."/>
            <person name="Lutzoni F."/>
            <person name="Magnuson J."/>
            <person name="Mondo S."/>
            <person name="Nolan M."/>
            <person name="Ohm R."/>
            <person name="Pangilinan J."/>
            <person name="Park H.-J."/>
            <person name="Ramirez L."/>
            <person name="Alfaro M."/>
            <person name="Sun H."/>
            <person name="Tritt A."/>
            <person name="Yoshinaga Y."/>
            <person name="Zwiers L.-H."/>
            <person name="Turgeon B."/>
            <person name="Goodwin S."/>
            <person name="Spatafora J."/>
            <person name="Crous P."/>
            <person name="Grigoriev I."/>
        </authorList>
    </citation>
    <scope>NUCLEOTIDE SEQUENCE</scope>
    <source>
        <strain evidence="1">Tuck. ex Michener</strain>
    </source>
</reference>